<dbReference type="Gene3D" id="2.60.40.1120">
    <property type="entry name" value="Carboxypeptidase-like, regulatory domain"/>
    <property type="match status" value="1"/>
</dbReference>
<feature type="signal peptide" evidence="1">
    <location>
        <begin position="1"/>
        <end position="26"/>
    </location>
</feature>
<dbReference type="Proteomes" id="UP001589797">
    <property type="component" value="Unassembled WGS sequence"/>
</dbReference>
<proteinExistence type="predicted"/>
<sequence length="355" mass="40699">MWLLKSIKYSLSLLFVLMCCNHDLLAQEKHSITGVLKNGVNDNLIKGAVITLRETAFAAVSKDNGQFLIENVYENRFVLNINVAGYQSYQAQINVKTDLDLGTITLFPLGYEAEEDMALQKTIRATNIAELFTKRPNFIGGNQVFGIPPEPKRLIGNFYLDTKWNKASILLYKDNEVVEGYFVRYNINSNNFELRADEADLVSTMPGLRVQNIVWIDNEHNVPRYFVNGMDLLEDGVPISGFFEVLVDGQMPLVRRTVASIKESNYNQALMVGERNDQIIKRNQYYYLNGKNLYLIPKNKKKFFQIFGDKSEELEKFVKENAVNIRQPSGYFTIFTQYNSSFEGFEPLIPKLVDN</sequence>
<dbReference type="RefSeq" id="WP_382386509.1">
    <property type="nucleotide sequence ID" value="NZ_JBHLWI010000009.1"/>
</dbReference>
<protein>
    <submittedName>
        <fullName evidence="2">Carboxypeptidase-like regulatory domain-containing protein</fullName>
    </submittedName>
</protein>
<evidence type="ECO:0000313" key="3">
    <source>
        <dbReference type="Proteomes" id="UP001589797"/>
    </source>
</evidence>
<dbReference type="InterPro" id="IPR008969">
    <property type="entry name" value="CarboxyPept-like_regulatory"/>
</dbReference>
<name>A0ABV6FQD7_9BACT</name>
<organism evidence="2 3">
    <name type="scientific">Fontibacter flavus</name>
    <dbReference type="NCBI Taxonomy" id="654838"/>
    <lineage>
        <taxon>Bacteria</taxon>
        <taxon>Pseudomonadati</taxon>
        <taxon>Bacteroidota</taxon>
        <taxon>Cytophagia</taxon>
        <taxon>Cytophagales</taxon>
        <taxon>Cyclobacteriaceae</taxon>
        <taxon>Fontibacter</taxon>
    </lineage>
</organism>
<evidence type="ECO:0000313" key="2">
    <source>
        <dbReference type="EMBL" id="MFC0262069.1"/>
    </source>
</evidence>
<keyword evidence="1" id="KW-0732">Signal</keyword>
<reference evidence="2 3" key="1">
    <citation type="submission" date="2024-09" db="EMBL/GenBank/DDBJ databases">
        <authorList>
            <person name="Sun Q."/>
            <person name="Mori K."/>
        </authorList>
    </citation>
    <scope>NUCLEOTIDE SEQUENCE [LARGE SCALE GENOMIC DNA]</scope>
    <source>
        <strain evidence="2 3">CCM 7650</strain>
    </source>
</reference>
<comment type="caution">
    <text evidence="2">The sequence shown here is derived from an EMBL/GenBank/DDBJ whole genome shotgun (WGS) entry which is preliminary data.</text>
</comment>
<dbReference type="EMBL" id="JBHLWI010000009">
    <property type="protein sequence ID" value="MFC0262069.1"/>
    <property type="molecule type" value="Genomic_DNA"/>
</dbReference>
<feature type="chain" id="PRO_5045258148" evidence="1">
    <location>
        <begin position="27"/>
        <end position="355"/>
    </location>
</feature>
<keyword evidence="3" id="KW-1185">Reference proteome</keyword>
<dbReference type="Pfam" id="PF13715">
    <property type="entry name" value="CarbopepD_reg_2"/>
    <property type="match status" value="1"/>
</dbReference>
<evidence type="ECO:0000256" key="1">
    <source>
        <dbReference type="SAM" id="SignalP"/>
    </source>
</evidence>
<gene>
    <name evidence="2" type="ORF">ACFFIP_05190</name>
</gene>
<dbReference type="SUPFAM" id="SSF49464">
    <property type="entry name" value="Carboxypeptidase regulatory domain-like"/>
    <property type="match status" value="1"/>
</dbReference>
<accession>A0ABV6FQD7</accession>